<feature type="non-terminal residue" evidence="3">
    <location>
        <position position="1"/>
    </location>
</feature>
<protein>
    <recommendedName>
        <fullName evidence="2">DC1 domain-containing protein</fullName>
    </recommendedName>
</protein>
<dbReference type="AlphaFoldDB" id="A0A022R8P5"/>
<dbReference type="PANTHER" id="PTHR47841">
    <property type="entry name" value="DIACYLGLYCEROL KINASE THETA-LIKE-RELATED"/>
    <property type="match status" value="1"/>
</dbReference>
<dbReference type="InterPro" id="IPR004146">
    <property type="entry name" value="DC1"/>
</dbReference>
<dbReference type="eggNOG" id="ENOG502RYP3">
    <property type="taxonomic scope" value="Eukaryota"/>
</dbReference>
<feature type="domain" description="DC1" evidence="2">
    <location>
        <begin position="11"/>
        <end position="52"/>
    </location>
</feature>
<gene>
    <name evidence="3" type="ORF">MIMGU_mgv1a024928mg</name>
</gene>
<evidence type="ECO:0000259" key="2">
    <source>
        <dbReference type="Pfam" id="PF03107"/>
    </source>
</evidence>
<evidence type="ECO:0000256" key="1">
    <source>
        <dbReference type="ARBA" id="ARBA00022737"/>
    </source>
</evidence>
<dbReference type="Proteomes" id="UP000030748">
    <property type="component" value="Unassembled WGS sequence"/>
</dbReference>
<dbReference type="Pfam" id="PF03107">
    <property type="entry name" value="C1_2"/>
    <property type="match status" value="1"/>
</dbReference>
<proteinExistence type="predicted"/>
<dbReference type="EMBL" id="KI630628">
    <property type="protein sequence ID" value="EYU35255.1"/>
    <property type="molecule type" value="Genomic_DNA"/>
</dbReference>
<organism evidence="3 4">
    <name type="scientific">Erythranthe guttata</name>
    <name type="common">Yellow monkey flower</name>
    <name type="synonym">Mimulus guttatus</name>
    <dbReference type="NCBI Taxonomy" id="4155"/>
    <lineage>
        <taxon>Eukaryota</taxon>
        <taxon>Viridiplantae</taxon>
        <taxon>Streptophyta</taxon>
        <taxon>Embryophyta</taxon>
        <taxon>Tracheophyta</taxon>
        <taxon>Spermatophyta</taxon>
        <taxon>Magnoliopsida</taxon>
        <taxon>eudicotyledons</taxon>
        <taxon>Gunneridae</taxon>
        <taxon>Pentapetalae</taxon>
        <taxon>asterids</taxon>
        <taxon>lamiids</taxon>
        <taxon>Lamiales</taxon>
        <taxon>Phrymaceae</taxon>
        <taxon>Erythranthe</taxon>
    </lineage>
</organism>
<sequence>KQTTVRHFTDPKHPLHLITISNEFLCSGCRELGSGTRFRCEACDVDLHEFCATCPATIQSSVLHTEHTLTLVNHQPDPVEGLHYSCPPCAVEVHPLCTQLPLHARLSQHPEHLMKLQTGKLATCSICWTSCTSWRHSCEACFIDIHLECIYRDVSTPGLGVETAFPRPFWAWKITSGVYGLYLFHQ</sequence>
<name>A0A022R8P5_ERYGU</name>
<keyword evidence="4" id="KW-1185">Reference proteome</keyword>
<evidence type="ECO:0000313" key="4">
    <source>
        <dbReference type="Proteomes" id="UP000030748"/>
    </source>
</evidence>
<dbReference type="PANTHER" id="PTHR47841:SF7">
    <property type="entry name" value="CYSTEINE_HISTIDINE-RICH C1 DOMAIN PROTEIN"/>
    <property type="match status" value="1"/>
</dbReference>
<keyword evidence="1" id="KW-0677">Repeat</keyword>
<evidence type="ECO:0000313" key="3">
    <source>
        <dbReference type="EMBL" id="EYU35255.1"/>
    </source>
</evidence>
<dbReference type="STRING" id="4155.A0A022R8P5"/>
<accession>A0A022R8P5</accession>
<dbReference type="InterPro" id="IPR046349">
    <property type="entry name" value="C1-like_sf"/>
</dbReference>
<reference evidence="3 4" key="1">
    <citation type="journal article" date="2013" name="Proc. Natl. Acad. Sci. U.S.A.">
        <title>Fine-scale variation in meiotic recombination in Mimulus inferred from population shotgun sequencing.</title>
        <authorList>
            <person name="Hellsten U."/>
            <person name="Wright K.M."/>
            <person name="Jenkins J."/>
            <person name="Shu S."/>
            <person name="Yuan Y."/>
            <person name="Wessler S.R."/>
            <person name="Schmutz J."/>
            <person name="Willis J.H."/>
            <person name="Rokhsar D.S."/>
        </authorList>
    </citation>
    <scope>NUCLEOTIDE SEQUENCE [LARGE SCALE GENOMIC DNA]</scope>
    <source>
        <strain evidence="4">cv. DUN x IM62</strain>
    </source>
</reference>
<dbReference type="SUPFAM" id="SSF57889">
    <property type="entry name" value="Cysteine-rich domain"/>
    <property type="match status" value="2"/>
</dbReference>